<evidence type="ECO:0000259" key="2">
    <source>
        <dbReference type="Pfam" id="PF13115"/>
    </source>
</evidence>
<evidence type="ECO:0000313" key="3">
    <source>
        <dbReference type="EMBL" id="MBD8066092.1"/>
    </source>
</evidence>
<name>A0A927ITP2_9HYPH</name>
<feature type="chain" id="PRO_5038078412" evidence="1">
    <location>
        <begin position="22"/>
        <end position="141"/>
    </location>
</feature>
<dbReference type="InterPro" id="IPR032693">
    <property type="entry name" value="YtkA-like_dom"/>
</dbReference>
<feature type="signal peptide" evidence="1">
    <location>
        <begin position="1"/>
        <end position="21"/>
    </location>
</feature>
<dbReference type="AlphaFoldDB" id="A0A927ITP2"/>
<reference evidence="3" key="1">
    <citation type="submission" date="2020-09" db="EMBL/GenBank/DDBJ databases">
        <title>Genome seq and assembly of Devosia sp.</title>
        <authorList>
            <person name="Chhetri G."/>
        </authorList>
    </citation>
    <scope>NUCLEOTIDE SEQUENCE</scope>
    <source>
        <strain evidence="3">PTR5</strain>
    </source>
</reference>
<dbReference type="EMBL" id="JACYFU010000003">
    <property type="protein sequence ID" value="MBD8066092.1"/>
    <property type="molecule type" value="Genomic_DNA"/>
</dbReference>
<evidence type="ECO:0000256" key="1">
    <source>
        <dbReference type="SAM" id="SignalP"/>
    </source>
</evidence>
<protein>
    <submittedName>
        <fullName evidence="3">FixH family protein</fullName>
    </submittedName>
</protein>
<dbReference type="Proteomes" id="UP000654108">
    <property type="component" value="Unassembled WGS sequence"/>
</dbReference>
<organism evidence="3 4">
    <name type="scientific">Devosia oryzisoli</name>
    <dbReference type="NCBI Taxonomy" id="2774138"/>
    <lineage>
        <taxon>Bacteria</taxon>
        <taxon>Pseudomonadati</taxon>
        <taxon>Pseudomonadota</taxon>
        <taxon>Alphaproteobacteria</taxon>
        <taxon>Hyphomicrobiales</taxon>
        <taxon>Devosiaceae</taxon>
        <taxon>Devosia</taxon>
    </lineage>
</organism>
<dbReference type="RefSeq" id="WP_191775518.1">
    <property type="nucleotide sequence ID" value="NZ_JACYFU010000003.1"/>
</dbReference>
<evidence type="ECO:0000313" key="4">
    <source>
        <dbReference type="Proteomes" id="UP000654108"/>
    </source>
</evidence>
<gene>
    <name evidence="3" type="ORF">IC608_11475</name>
</gene>
<accession>A0A927ITP2</accession>
<feature type="domain" description="YtkA-like" evidence="2">
    <location>
        <begin position="43"/>
        <end position="124"/>
    </location>
</feature>
<keyword evidence="1" id="KW-0732">Signal</keyword>
<dbReference type="Pfam" id="PF13115">
    <property type="entry name" value="YtkA"/>
    <property type="match status" value="1"/>
</dbReference>
<keyword evidence="4" id="KW-1185">Reference proteome</keyword>
<sequence length="141" mass="14904">MFQKLWLIPAVLLVAGGIAFAATRSTPPADLDYSLSHLSKDGHYQVTLVPGIDPVPVGKMHAWLVDVTDAAGQPVDADIVIDGGMPQHGHGLPTVPAVTGKDHHGRHIVGGMRFNMPGWWVLKVEISGTAGVDTATFNLAL</sequence>
<comment type="caution">
    <text evidence="3">The sequence shown here is derived from an EMBL/GenBank/DDBJ whole genome shotgun (WGS) entry which is preliminary data.</text>
</comment>
<proteinExistence type="predicted"/>